<evidence type="ECO:0000313" key="4">
    <source>
        <dbReference type="Proteomes" id="UP001143391"/>
    </source>
</evidence>
<sequence>MLNGGDIPALQRILGHAHIIMTRRYAHLSPDHMESAMRLSPMSNLGGQKGDNNEKRATA</sequence>
<evidence type="ECO:0008006" key="5">
    <source>
        <dbReference type="Google" id="ProtNLM"/>
    </source>
</evidence>
<dbReference type="SUPFAM" id="SSF56349">
    <property type="entry name" value="DNA breaking-rejoining enzymes"/>
    <property type="match status" value="1"/>
</dbReference>
<comment type="caution">
    <text evidence="3">The sequence shown here is derived from an EMBL/GenBank/DDBJ whole genome shotgun (WGS) entry which is preliminary data.</text>
</comment>
<organism evidence="3 4">
    <name type="scientific">Marinobacter iranensis</name>
    <dbReference type="NCBI Taxonomy" id="2962607"/>
    <lineage>
        <taxon>Bacteria</taxon>
        <taxon>Pseudomonadati</taxon>
        <taxon>Pseudomonadota</taxon>
        <taxon>Gammaproteobacteria</taxon>
        <taxon>Pseudomonadales</taxon>
        <taxon>Marinobacteraceae</taxon>
        <taxon>Marinobacter</taxon>
    </lineage>
</organism>
<protein>
    <recommendedName>
        <fullName evidence="5">Tyr recombinase domain-containing protein</fullName>
    </recommendedName>
</protein>
<dbReference type="Proteomes" id="UP001143391">
    <property type="component" value="Unassembled WGS sequence"/>
</dbReference>
<dbReference type="EMBL" id="JANCMW010000019">
    <property type="protein sequence ID" value="MDF0752664.1"/>
    <property type="molecule type" value="Genomic_DNA"/>
</dbReference>
<dbReference type="Gene3D" id="1.10.443.10">
    <property type="entry name" value="Intergrase catalytic core"/>
    <property type="match status" value="1"/>
</dbReference>
<reference evidence="3" key="1">
    <citation type="submission" date="2022-07" db="EMBL/GenBank/DDBJ databases">
        <title>Marinobacter iranensis a new bacterium isolate from a hipersaline lake in Iran.</title>
        <authorList>
            <person name="Mohammad A.M.A."/>
            <person name="Cristina S.-P."/>
            <person name="Antonio V."/>
        </authorList>
    </citation>
    <scope>NUCLEOTIDE SEQUENCE</scope>
    <source>
        <strain evidence="3">71-i</strain>
    </source>
</reference>
<accession>A0ABT5YG59</accession>
<gene>
    <name evidence="3" type="ORF">NLU14_20760</name>
</gene>
<dbReference type="RefSeq" id="WP_275710215.1">
    <property type="nucleotide sequence ID" value="NZ_JANCMW010000019.1"/>
</dbReference>
<proteinExistence type="predicted"/>
<keyword evidence="1" id="KW-0233">DNA recombination</keyword>
<dbReference type="InterPro" id="IPR011010">
    <property type="entry name" value="DNA_brk_join_enz"/>
</dbReference>
<evidence type="ECO:0000256" key="1">
    <source>
        <dbReference type="ARBA" id="ARBA00023172"/>
    </source>
</evidence>
<evidence type="ECO:0000256" key="2">
    <source>
        <dbReference type="SAM" id="MobiDB-lite"/>
    </source>
</evidence>
<keyword evidence="4" id="KW-1185">Reference proteome</keyword>
<evidence type="ECO:0000313" key="3">
    <source>
        <dbReference type="EMBL" id="MDF0752664.1"/>
    </source>
</evidence>
<dbReference type="InterPro" id="IPR013762">
    <property type="entry name" value="Integrase-like_cat_sf"/>
</dbReference>
<feature type="region of interest" description="Disordered" evidence="2">
    <location>
        <begin position="38"/>
        <end position="59"/>
    </location>
</feature>
<name>A0ABT5YG59_9GAMM</name>